<sequence length="150" mass="16794">MQGYSNGLYHRGLLKGDVVGNLVKYMCRNRNEFGKSTVFCIIPRGNTQDFSIVAEVVMPLTCEPVIERIYRGVESNPVTRFPSCDRSANFRNYACGFVPHDQRGDSSSGAPVHTVDVASADSAGLNPYQYFVGFHMRIREITIIQLHVFV</sequence>
<name>A0A645GT52_9ZZZZ</name>
<dbReference type="EMBL" id="VSSQ01079686">
    <property type="protein sequence ID" value="MPN29132.1"/>
    <property type="molecule type" value="Genomic_DNA"/>
</dbReference>
<gene>
    <name evidence="1" type="ORF">SDC9_176583</name>
</gene>
<proteinExistence type="predicted"/>
<protein>
    <submittedName>
        <fullName evidence="1">Uncharacterized protein</fullName>
    </submittedName>
</protein>
<evidence type="ECO:0000313" key="1">
    <source>
        <dbReference type="EMBL" id="MPN29132.1"/>
    </source>
</evidence>
<reference evidence="1" key="1">
    <citation type="submission" date="2019-08" db="EMBL/GenBank/DDBJ databases">
        <authorList>
            <person name="Kucharzyk K."/>
            <person name="Murdoch R.W."/>
            <person name="Higgins S."/>
            <person name="Loffler F."/>
        </authorList>
    </citation>
    <scope>NUCLEOTIDE SEQUENCE</scope>
</reference>
<dbReference type="AlphaFoldDB" id="A0A645GT52"/>
<comment type="caution">
    <text evidence="1">The sequence shown here is derived from an EMBL/GenBank/DDBJ whole genome shotgun (WGS) entry which is preliminary data.</text>
</comment>
<accession>A0A645GT52</accession>
<organism evidence="1">
    <name type="scientific">bioreactor metagenome</name>
    <dbReference type="NCBI Taxonomy" id="1076179"/>
    <lineage>
        <taxon>unclassified sequences</taxon>
        <taxon>metagenomes</taxon>
        <taxon>ecological metagenomes</taxon>
    </lineage>
</organism>